<name>A0ABV6JGZ7_9BACL</name>
<feature type="domain" description="HTH luxR-type" evidence="7">
    <location>
        <begin position="138"/>
        <end position="190"/>
    </location>
</feature>
<evidence type="ECO:0000259" key="8">
    <source>
        <dbReference type="PROSITE" id="PS50110"/>
    </source>
</evidence>
<dbReference type="EMBL" id="JBHLVF010000041">
    <property type="protein sequence ID" value="MFC0394724.1"/>
    <property type="molecule type" value="Genomic_DNA"/>
</dbReference>
<dbReference type="Pfam" id="PF00072">
    <property type="entry name" value="Response_reg"/>
    <property type="match status" value="1"/>
</dbReference>
<dbReference type="InterPro" id="IPR039420">
    <property type="entry name" value="WalR-like"/>
</dbReference>
<dbReference type="Gene3D" id="3.40.50.2300">
    <property type="match status" value="1"/>
</dbReference>
<evidence type="ECO:0000256" key="6">
    <source>
        <dbReference type="PROSITE-ProRule" id="PRU00169"/>
    </source>
</evidence>
<dbReference type="SUPFAM" id="SSF52172">
    <property type="entry name" value="CheY-like"/>
    <property type="match status" value="1"/>
</dbReference>
<dbReference type="InterPro" id="IPR036388">
    <property type="entry name" value="WH-like_DNA-bd_sf"/>
</dbReference>
<evidence type="ECO:0000256" key="5">
    <source>
        <dbReference type="ARBA" id="ARBA00023163"/>
    </source>
</evidence>
<dbReference type="Pfam" id="PF00196">
    <property type="entry name" value="GerE"/>
    <property type="match status" value="1"/>
</dbReference>
<dbReference type="Proteomes" id="UP001589818">
    <property type="component" value="Unassembled WGS sequence"/>
</dbReference>
<keyword evidence="2" id="KW-0902">Two-component regulatory system</keyword>
<gene>
    <name evidence="9" type="ORF">ACFFJ8_25605</name>
</gene>
<evidence type="ECO:0000256" key="1">
    <source>
        <dbReference type="ARBA" id="ARBA00022553"/>
    </source>
</evidence>
<proteinExistence type="predicted"/>
<comment type="caution">
    <text evidence="9">The sequence shown here is derived from an EMBL/GenBank/DDBJ whole genome shotgun (WGS) entry which is preliminary data.</text>
</comment>
<evidence type="ECO:0000256" key="3">
    <source>
        <dbReference type="ARBA" id="ARBA00023015"/>
    </source>
</evidence>
<dbReference type="CDD" id="cd17535">
    <property type="entry name" value="REC_NarL-like"/>
    <property type="match status" value="1"/>
</dbReference>
<keyword evidence="4" id="KW-0238">DNA-binding</keyword>
<feature type="domain" description="Response regulatory" evidence="8">
    <location>
        <begin position="5"/>
        <end position="123"/>
    </location>
</feature>
<dbReference type="InterPro" id="IPR000792">
    <property type="entry name" value="Tscrpt_reg_LuxR_C"/>
</dbReference>
<dbReference type="PROSITE" id="PS50110">
    <property type="entry name" value="RESPONSE_REGULATORY"/>
    <property type="match status" value="1"/>
</dbReference>
<keyword evidence="5" id="KW-0804">Transcription</keyword>
<accession>A0ABV6JGZ7</accession>
<dbReference type="Gene3D" id="1.10.10.10">
    <property type="entry name" value="Winged helix-like DNA-binding domain superfamily/Winged helix DNA-binding domain"/>
    <property type="match status" value="1"/>
</dbReference>
<sequence>MTPIKVMLVEDDPFWQTHLADDLSHISDIEVVCTAANKEECLHAVQTFDIDVILMDINLTANHLDGLDAAQEIWQMPNPAKIIMLTSLQEAEVIVKSFQCGAANFINKSSLGDVVQAIRDAHANKSSIHPDAASSLIHEIQLMALTPMERQVYELKKQGMNKIEIAQALQKSFNTVKTQLKSIRNKLSIR</sequence>
<dbReference type="PRINTS" id="PR00038">
    <property type="entry name" value="HTHLUXR"/>
</dbReference>
<evidence type="ECO:0000313" key="10">
    <source>
        <dbReference type="Proteomes" id="UP001589818"/>
    </source>
</evidence>
<dbReference type="SMART" id="SM00448">
    <property type="entry name" value="REC"/>
    <property type="match status" value="1"/>
</dbReference>
<dbReference type="PROSITE" id="PS50043">
    <property type="entry name" value="HTH_LUXR_2"/>
    <property type="match status" value="1"/>
</dbReference>
<dbReference type="InterPro" id="IPR058245">
    <property type="entry name" value="NreC/VraR/RcsB-like_REC"/>
</dbReference>
<dbReference type="InterPro" id="IPR011006">
    <property type="entry name" value="CheY-like_superfamily"/>
</dbReference>
<keyword evidence="10" id="KW-1185">Reference proteome</keyword>
<dbReference type="InterPro" id="IPR001789">
    <property type="entry name" value="Sig_transdc_resp-reg_receiver"/>
</dbReference>
<evidence type="ECO:0000259" key="7">
    <source>
        <dbReference type="PROSITE" id="PS50043"/>
    </source>
</evidence>
<protein>
    <submittedName>
        <fullName evidence="9">Response regulator</fullName>
    </submittedName>
</protein>
<keyword evidence="1 6" id="KW-0597">Phosphoprotein</keyword>
<dbReference type="RefSeq" id="WP_204815895.1">
    <property type="nucleotide sequence ID" value="NZ_JANHOF010000001.1"/>
</dbReference>
<organism evidence="9 10">
    <name type="scientific">Paenibacillus mendelii</name>
    <dbReference type="NCBI Taxonomy" id="206163"/>
    <lineage>
        <taxon>Bacteria</taxon>
        <taxon>Bacillati</taxon>
        <taxon>Bacillota</taxon>
        <taxon>Bacilli</taxon>
        <taxon>Bacillales</taxon>
        <taxon>Paenibacillaceae</taxon>
        <taxon>Paenibacillus</taxon>
    </lineage>
</organism>
<evidence type="ECO:0000256" key="4">
    <source>
        <dbReference type="ARBA" id="ARBA00023125"/>
    </source>
</evidence>
<evidence type="ECO:0000256" key="2">
    <source>
        <dbReference type="ARBA" id="ARBA00023012"/>
    </source>
</evidence>
<feature type="modified residue" description="4-aspartylphosphate" evidence="6">
    <location>
        <position position="56"/>
    </location>
</feature>
<evidence type="ECO:0000313" key="9">
    <source>
        <dbReference type="EMBL" id="MFC0394724.1"/>
    </source>
</evidence>
<dbReference type="PANTHER" id="PTHR43214">
    <property type="entry name" value="TWO-COMPONENT RESPONSE REGULATOR"/>
    <property type="match status" value="1"/>
</dbReference>
<dbReference type="InterPro" id="IPR016032">
    <property type="entry name" value="Sig_transdc_resp-reg_C-effctor"/>
</dbReference>
<dbReference type="PANTHER" id="PTHR43214:SF43">
    <property type="entry name" value="TWO-COMPONENT RESPONSE REGULATOR"/>
    <property type="match status" value="1"/>
</dbReference>
<dbReference type="SUPFAM" id="SSF46894">
    <property type="entry name" value="C-terminal effector domain of the bipartite response regulators"/>
    <property type="match status" value="1"/>
</dbReference>
<reference evidence="9 10" key="1">
    <citation type="submission" date="2024-09" db="EMBL/GenBank/DDBJ databases">
        <authorList>
            <person name="Sun Q."/>
            <person name="Mori K."/>
        </authorList>
    </citation>
    <scope>NUCLEOTIDE SEQUENCE [LARGE SCALE GENOMIC DNA]</scope>
    <source>
        <strain evidence="9 10">CCM 4839</strain>
    </source>
</reference>
<keyword evidence="3" id="KW-0805">Transcription regulation</keyword>